<feature type="transmembrane region" description="Helical" evidence="1">
    <location>
        <begin position="222"/>
        <end position="245"/>
    </location>
</feature>
<feature type="transmembrane region" description="Helical" evidence="1">
    <location>
        <begin position="266"/>
        <end position="285"/>
    </location>
</feature>
<proteinExistence type="predicted"/>
<sequence length="328" mass="37064">MKKIISSIIIFIVVLLAGTAISKSDSIKYSNTMNRLGMSEDATVLETNSKKNLVTAIKDLNEKKLSSYQLIFFDKSNSDIGYIYNYKKNGKLPITSGRYFSKSDFSSQIPFAVQGKSSEIEEYKPQSQSYIKVGKRYISVIGNMGFGNSDLLNDQTLISLSPNQQKSNKSLKNVITVLDGKALSSKENYSFIKKTLHVKGSHKYSPQTDDFSAVKVENNGEIYKVGIVLLFILSIAIEFYILVPLKYDLSRSHLTGDLKNNYRNGLLLRYLLYTLVPYLAGYLMVNWKIVIISHTTFNIFMIGSIVVAVVIGLYQIFFVKRTERFNES</sequence>
<keyword evidence="1" id="KW-0812">Transmembrane</keyword>
<evidence type="ECO:0000313" key="3">
    <source>
        <dbReference type="Proteomes" id="UP001596186"/>
    </source>
</evidence>
<dbReference type="RefSeq" id="WP_125591982.1">
    <property type="nucleotide sequence ID" value="NZ_JBHSSN010000014.1"/>
</dbReference>
<comment type="caution">
    <text evidence="2">The sequence shown here is derived from an EMBL/GenBank/DDBJ whole genome shotgun (WGS) entry which is preliminary data.</text>
</comment>
<protein>
    <recommendedName>
        <fullName evidence="4">MacB-like periplasmic core domain-containing protein</fullName>
    </recommendedName>
</protein>
<evidence type="ECO:0000256" key="1">
    <source>
        <dbReference type="SAM" id="Phobius"/>
    </source>
</evidence>
<keyword evidence="3" id="KW-1185">Reference proteome</keyword>
<name>A0ABW1UW43_9LACO</name>
<dbReference type="EMBL" id="JBHSSN010000014">
    <property type="protein sequence ID" value="MFC6323257.1"/>
    <property type="molecule type" value="Genomic_DNA"/>
</dbReference>
<gene>
    <name evidence="2" type="ORF">ACFP1F_05870</name>
</gene>
<reference evidence="3" key="1">
    <citation type="journal article" date="2019" name="Int. J. Syst. Evol. Microbiol.">
        <title>The Global Catalogue of Microorganisms (GCM) 10K type strain sequencing project: providing services to taxonomists for standard genome sequencing and annotation.</title>
        <authorList>
            <consortium name="The Broad Institute Genomics Platform"/>
            <consortium name="The Broad Institute Genome Sequencing Center for Infectious Disease"/>
            <person name="Wu L."/>
            <person name="Ma J."/>
        </authorList>
    </citation>
    <scope>NUCLEOTIDE SEQUENCE [LARGE SCALE GENOMIC DNA]</scope>
    <source>
        <strain evidence="3">CCM 8895</strain>
    </source>
</reference>
<keyword evidence="1" id="KW-0472">Membrane</keyword>
<keyword evidence="1" id="KW-1133">Transmembrane helix</keyword>
<dbReference type="Proteomes" id="UP001596186">
    <property type="component" value="Unassembled WGS sequence"/>
</dbReference>
<evidence type="ECO:0000313" key="2">
    <source>
        <dbReference type="EMBL" id="MFC6323257.1"/>
    </source>
</evidence>
<organism evidence="2 3">
    <name type="scientific">Companilactobacillus baiquanensis</name>
    <dbReference type="NCBI Taxonomy" id="2486005"/>
    <lineage>
        <taxon>Bacteria</taxon>
        <taxon>Bacillati</taxon>
        <taxon>Bacillota</taxon>
        <taxon>Bacilli</taxon>
        <taxon>Lactobacillales</taxon>
        <taxon>Lactobacillaceae</taxon>
        <taxon>Companilactobacillus</taxon>
    </lineage>
</organism>
<accession>A0ABW1UW43</accession>
<feature type="transmembrane region" description="Helical" evidence="1">
    <location>
        <begin position="297"/>
        <end position="319"/>
    </location>
</feature>
<evidence type="ECO:0008006" key="4">
    <source>
        <dbReference type="Google" id="ProtNLM"/>
    </source>
</evidence>